<dbReference type="EMBL" id="HACM01006384">
    <property type="protein sequence ID" value="CRZ06826.1"/>
    <property type="molecule type" value="Transcribed_RNA"/>
</dbReference>
<protein>
    <submittedName>
        <fullName evidence="1">Uncharacterized protein</fullName>
    </submittedName>
</protein>
<proteinExistence type="predicted"/>
<evidence type="ECO:0000313" key="1">
    <source>
        <dbReference type="EMBL" id="CRZ06828.1"/>
    </source>
</evidence>
<dbReference type="AlphaFoldDB" id="A0A0H5QXY0"/>
<accession>A0A0H5QXY0</accession>
<dbReference type="EMBL" id="HACM01006386">
    <property type="protein sequence ID" value="CRZ06828.1"/>
    <property type="molecule type" value="Transcribed_RNA"/>
</dbReference>
<organism evidence="1">
    <name type="scientific">Spongospora subterranea</name>
    <dbReference type="NCBI Taxonomy" id="70186"/>
    <lineage>
        <taxon>Eukaryota</taxon>
        <taxon>Sar</taxon>
        <taxon>Rhizaria</taxon>
        <taxon>Endomyxa</taxon>
        <taxon>Phytomyxea</taxon>
        <taxon>Plasmodiophorida</taxon>
        <taxon>Plasmodiophoridae</taxon>
        <taxon>Spongospora</taxon>
    </lineage>
</organism>
<dbReference type="EMBL" id="HACM01006385">
    <property type="protein sequence ID" value="CRZ06827.1"/>
    <property type="molecule type" value="Transcribed_RNA"/>
</dbReference>
<name>A0A0H5QXY0_9EUKA</name>
<reference evidence="1" key="1">
    <citation type="submission" date="2015-04" db="EMBL/GenBank/DDBJ databases">
        <title>The genome sequence of the plant pathogenic Rhizarian Plasmodiophora brassicae reveals insights in its biotrophic life cycle and the origin of chitin synthesis.</title>
        <authorList>
            <person name="Schwelm A."/>
            <person name="Fogelqvist J."/>
            <person name="Knaust A."/>
            <person name="Julke S."/>
            <person name="Lilja T."/>
            <person name="Dhandapani V."/>
            <person name="Bonilla-Rosso G."/>
            <person name="Karlsson M."/>
            <person name="Shevchenko A."/>
            <person name="Choi S.R."/>
            <person name="Kim H.G."/>
            <person name="Park J.Y."/>
            <person name="Lim Y.P."/>
            <person name="Ludwig-Muller J."/>
            <person name="Dixelius C."/>
        </authorList>
    </citation>
    <scope>NUCLEOTIDE SEQUENCE</scope>
    <source>
        <tissue evidence="1">Potato root galls</tissue>
    </source>
</reference>
<sequence length="132" mass="14773">MPVETQGFIYTCTYILRNPFQTKKKCCTCRSHERSMLTLCGRRNKCLRFPTKGLFSDPLSGFKLIASVQSLELTSSESWTKQLASSSLDVEDNTIWFIPVPELDTSKTSGTCLGFFADCSTNCEDGIISFTL</sequence>
<dbReference type="EMBL" id="HACM01006383">
    <property type="protein sequence ID" value="CRZ06825.1"/>
    <property type="molecule type" value="Transcribed_RNA"/>
</dbReference>